<keyword evidence="1" id="KW-1185">Reference proteome</keyword>
<dbReference type="AlphaFoldDB" id="A0A0N5BXI8"/>
<evidence type="ECO:0000313" key="2">
    <source>
        <dbReference type="WBParaSite" id="SPAL_0001051550.1"/>
    </source>
</evidence>
<sequence length="60" mass="7453">MHSYSYYPYYIITFSLGYCNEILYGNNNDNRIYISIAYNHESKFYFCRFDEILRIHNFNQ</sequence>
<protein>
    <submittedName>
        <fullName evidence="2">Sema domain-containing protein</fullName>
    </submittedName>
</protein>
<name>A0A0N5BXI8_STREA</name>
<dbReference type="Proteomes" id="UP000046392">
    <property type="component" value="Unplaced"/>
</dbReference>
<reference evidence="2" key="1">
    <citation type="submission" date="2017-02" db="UniProtKB">
        <authorList>
            <consortium name="WormBaseParasite"/>
        </authorList>
    </citation>
    <scope>IDENTIFICATION</scope>
</reference>
<proteinExistence type="predicted"/>
<evidence type="ECO:0000313" key="1">
    <source>
        <dbReference type="Proteomes" id="UP000046392"/>
    </source>
</evidence>
<organism evidence="1 2">
    <name type="scientific">Strongyloides papillosus</name>
    <name type="common">Intestinal threadworm</name>
    <dbReference type="NCBI Taxonomy" id="174720"/>
    <lineage>
        <taxon>Eukaryota</taxon>
        <taxon>Metazoa</taxon>
        <taxon>Ecdysozoa</taxon>
        <taxon>Nematoda</taxon>
        <taxon>Chromadorea</taxon>
        <taxon>Rhabditida</taxon>
        <taxon>Tylenchina</taxon>
        <taxon>Panagrolaimomorpha</taxon>
        <taxon>Strongyloidoidea</taxon>
        <taxon>Strongyloididae</taxon>
        <taxon>Strongyloides</taxon>
    </lineage>
</organism>
<accession>A0A0N5BXI8</accession>
<dbReference type="WBParaSite" id="SPAL_0001051550.1">
    <property type="protein sequence ID" value="SPAL_0001051550.1"/>
    <property type="gene ID" value="SPAL_0001051550"/>
</dbReference>